<evidence type="ECO:0000313" key="2">
    <source>
        <dbReference type="Proteomes" id="UP001486888"/>
    </source>
</evidence>
<dbReference type="InterPro" id="IPR044000">
    <property type="entry name" value="Phage_tube_2"/>
</dbReference>
<dbReference type="Pfam" id="PF18906">
    <property type="entry name" value="Phage_tube_2"/>
    <property type="match status" value="1"/>
</dbReference>
<keyword evidence="2" id="KW-1185">Reference proteome</keyword>
<gene>
    <name evidence="1" type="ORF">QMQ05_05770</name>
</gene>
<protein>
    <submittedName>
        <fullName evidence="1">Phage tail tube protein</fullName>
    </submittedName>
</protein>
<dbReference type="RefSeq" id="WP_345473748.1">
    <property type="nucleotide sequence ID" value="NZ_CP125942.1"/>
</dbReference>
<dbReference type="Proteomes" id="UP001486888">
    <property type="component" value="Chromosome"/>
</dbReference>
<evidence type="ECO:0000313" key="1">
    <source>
        <dbReference type="EMBL" id="XAO47030.1"/>
    </source>
</evidence>
<dbReference type="AlphaFoldDB" id="A0AAU6WH71"/>
<dbReference type="KEGG" id="gey:QMQ05_05770"/>
<accession>A0AAU6WH71</accession>
<proteinExistence type="predicted"/>
<organism evidence="1 2">
    <name type="scientific">Glutamicibacter ectropisis</name>
    <dbReference type="NCBI Taxonomy" id="3046593"/>
    <lineage>
        <taxon>Bacteria</taxon>
        <taxon>Bacillati</taxon>
        <taxon>Actinomycetota</taxon>
        <taxon>Actinomycetes</taxon>
        <taxon>Micrococcales</taxon>
        <taxon>Micrococcaceae</taxon>
        <taxon>Glutamicibacter</taxon>
    </lineage>
</organism>
<dbReference type="EMBL" id="CP125942">
    <property type="protein sequence ID" value="XAO47030.1"/>
    <property type="molecule type" value="Genomic_DNA"/>
</dbReference>
<reference evidence="1 2" key="1">
    <citation type="submission" date="2023-05" db="EMBL/GenBank/DDBJ databases">
        <title>Glutamicibacter sp. B1, complete genome.</title>
        <authorList>
            <person name="Long Y.H."/>
            <person name="Fang T."/>
            <person name="Li X.Y."/>
        </authorList>
    </citation>
    <scope>NUCLEOTIDE SEQUENCE [LARGE SCALE GENOMIC DNA]</scope>
    <source>
        <strain evidence="1 2">B1</strain>
    </source>
</reference>
<sequence length="341" mass="35762">MTTQLDCSLGLGKETDYGVPATPDQFVEFVSESLSWNPEMVQGEGLRVGSRAPRTARRALGKEMSGGDIEVEATTKGLGMFLHAIFGESTIAAIDAGTGYQQVHTYTKGALPSYTIQKGVPLIGGGAIQPHTFHGAVVESAEFSAAQGEIVKLSTTWNARETVTDTPYVPTVYPADMELFTFVHGAITIGGSVTAPTSTALAAGGTVAGNITEFTLSLSNGIDEGGFTFGSAGKRGRRPEVGLIEATGSMVAEYDNNMLRDAFLNQEALQIVLTFEAGAEISAGVRPTLQIFLSSVKLDGQLPASNGGEPITQSIDFTSLDGLLAGVEPVYAVYRSTDTAY</sequence>
<name>A0AAU6WH71_9MICC</name>